<reference evidence="2" key="1">
    <citation type="journal article" date="2019" name="Sci. Rep.">
        <title>Draft genome of Tanacetum cinerariifolium, the natural source of mosquito coil.</title>
        <authorList>
            <person name="Yamashiro T."/>
            <person name="Shiraishi A."/>
            <person name="Satake H."/>
            <person name="Nakayama K."/>
        </authorList>
    </citation>
    <scope>NUCLEOTIDE SEQUENCE</scope>
</reference>
<organism evidence="2">
    <name type="scientific">Tanacetum cinerariifolium</name>
    <name type="common">Dalmatian daisy</name>
    <name type="synonym">Chrysanthemum cinerariifolium</name>
    <dbReference type="NCBI Taxonomy" id="118510"/>
    <lineage>
        <taxon>Eukaryota</taxon>
        <taxon>Viridiplantae</taxon>
        <taxon>Streptophyta</taxon>
        <taxon>Embryophyta</taxon>
        <taxon>Tracheophyta</taxon>
        <taxon>Spermatophyta</taxon>
        <taxon>Magnoliopsida</taxon>
        <taxon>eudicotyledons</taxon>
        <taxon>Gunneridae</taxon>
        <taxon>Pentapetalae</taxon>
        <taxon>asterids</taxon>
        <taxon>campanulids</taxon>
        <taxon>Asterales</taxon>
        <taxon>Asteraceae</taxon>
        <taxon>Asteroideae</taxon>
        <taxon>Anthemideae</taxon>
        <taxon>Anthemidinae</taxon>
        <taxon>Tanacetum</taxon>
    </lineage>
</organism>
<proteinExistence type="predicted"/>
<feature type="chain" id="PRO_5025505546" evidence="1">
    <location>
        <begin position="22"/>
        <end position="160"/>
    </location>
</feature>
<evidence type="ECO:0000313" key="2">
    <source>
        <dbReference type="EMBL" id="GFC98163.1"/>
    </source>
</evidence>
<accession>A0A699SMS2</accession>
<keyword evidence="1" id="KW-0732">Signal</keyword>
<name>A0A699SMS2_TANCI</name>
<evidence type="ECO:0000256" key="1">
    <source>
        <dbReference type="SAM" id="SignalP"/>
    </source>
</evidence>
<feature type="signal peptide" evidence="1">
    <location>
        <begin position="1"/>
        <end position="21"/>
    </location>
</feature>
<dbReference type="EMBL" id="BKCJ011170396">
    <property type="protein sequence ID" value="GFC98163.1"/>
    <property type="molecule type" value="Genomic_DNA"/>
</dbReference>
<sequence>THSSPTLLLVTIANIPLVIPPASIPTVTPSNTPYLRVTSLAADEGSMQHKLDELTALCTSLQRQHSKMVARFEAQGLEIESLKVGCRGEAAERVSDDTKEMATVLTSMDAATVLASGVAEVPTVSGSIPTAGPPATGVPTSSDVVPTACNAPLRKEDVTS</sequence>
<gene>
    <name evidence="2" type="ORF">Tci_870133</name>
</gene>
<comment type="caution">
    <text evidence="2">The sequence shown here is derived from an EMBL/GenBank/DDBJ whole genome shotgun (WGS) entry which is preliminary data.</text>
</comment>
<dbReference type="AlphaFoldDB" id="A0A699SMS2"/>
<protein>
    <submittedName>
        <fullName evidence="2">Uncharacterized protein</fullName>
    </submittedName>
</protein>
<feature type="non-terminal residue" evidence="2">
    <location>
        <position position="1"/>
    </location>
</feature>